<feature type="compositionally biased region" description="Polar residues" evidence="1">
    <location>
        <begin position="1"/>
        <end position="15"/>
    </location>
</feature>
<evidence type="ECO:0000313" key="2">
    <source>
        <dbReference type="EMBL" id="MPN44600.1"/>
    </source>
</evidence>
<gene>
    <name evidence="2" type="ORF">SDC9_192165</name>
</gene>
<proteinExistence type="predicted"/>
<evidence type="ECO:0000256" key="1">
    <source>
        <dbReference type="SAM" id="MobiDB-lite"/>
    </source>
</evidence>
<feature type="compositionally biased region" description="Polar residues" evidence="1">
    <location>
        <begin position="73"/>
        <end position="82"/>
    </location>
</feature>
<accession>A0A645I0A6</accession>
<organism evidence="2">
    <name type="scientific">bioreactor metagenome</name>
    <dbReference type="NCBI Taxonomy" id="1076179"/>
    <lineage>
        <taxon>unclassified sequences</taxon>
        <taxon>metagenomes</taxon>
        <taxon>ecological metagenomes</taxon>
    </lineage>
</organism>
<name>A0A645I0A6_9ZZZZ</name>
<dbReference type="EMBL" id="VSSQ01103840">
    <property type="protein sequence ID" value="MPN44600.1"/>
    <property type="molecule type" value="Genomic_DNA"/>
</dbReference>
<sequence>MGGWTATGSRPSTISPPGRSGWRKSTGRWKFSPPPCPPPQRAMKNPPFRHGSPKRKTDVSFSRSACPAFPPSETGQHRNWNGTGSGSPPWPRNGKAVSPGSGARKTVSNAGAGSSTPFSGRSGRRRPPCRFFWTRKNCWHPVPAG</sequence>
<reference evidence="2" key="1">
    <citation type="submission" date="2019-08" db="EMBL/GenBank/DDBJ databases">
        <authorList>
            <person name="Kucharzyk K."/>
            <person name="Murdoch R.W."/>
            <person name="Higgins S."/>
            <person name="Loffler F."/>
        </authorList>
    </citation>
    <scope>NUCLEOTIDE SEQUENCE</scope>
</reference>
<protein>
    <submittedName>
        <fullName evidence="2">Uncharacterized protein</fullName>
    </submittedName>
</protein>
<dbReference type="AlphaFoldDB" id="A0A645I0A6"/>
<comment type="caution">
    <text evidence="2">The sequence shown here is derived from an EMBL/GenBank/DDBJ whole genome shotgun (WGS) entry which is preliminary data.</text>
</comment>
<feature type="region of interest" description="Disordered" evidence="1">
    <location>
        <begin position="1"/>
        <end position="127"/>
    </location>
</feature>